<dbReference type="RefSeq" id="WP_025992357.1">
    <property type="nucleotide sequence ID" value="NZ_LNJQ01000001.1"/>
</dbReference>
<evidence type="ECO:0000313" key="2">
    <source>
        <dbReference type="Proteomes" id="UP000070255"/>
    </source>
</evidence>
<reference evidence="1 2" key="1">
    <citation type="submission" date="2015-11" db="EMBL/GenBank/DDBJ databases">
        <authorList>
            <person name="Sahl J."/>
            <person name="Wagner D."/>
            <person name="Keim P."/>
        </authorList>
    </citation>
    <scope>NUCLEOTIDE SEQUENCE [LARGE SCALE GENOMIC DNA]</scope>
    <source>
        <strain evidence="1 2">BDU18</strain>
    </source>
</reference>
<sequence length="275" mass="31636">MKHPCRYALIRFMPYAQTGEFANVGVVLMSPTARFFGYKLMDRVVRITAFFDDLDAGVYKHSRDVFRDELDRISSMVQRAFIGAVGGHTTDFANHAFDELVKVRQAIIYADSPRAALIDDPKTALDEFYEHYVGRSFVTPQNKERLVEQRVRGILRAADLQRLYAPRVLGEDYQARLPFVRLDEQLKAIKLIKPLDLDRRTPTALYDHGWEWLGKILKLRKDGQFDGDVLFAVHPPKENCSGNAVAYAQVKAEFERAEIHVAEDNDRKRILEFAE</sequence>
<dbReference type="InterPro" id="IPR021398">
    <property type="entry name" value="DUF3037"/>
</dbReference>
<protein>
    <recommendedName>
        <fullName evidence="3">DUF3037 domain-containing protein</fullName>
    </recommendedName>
</protein>
<comment type="caution">
    <text evidence="1">The sequence shown here is derived from an EMBL/GenBank/DDBJ whole genome shotgun (WGS) entry which is preliminary data.</text>
</comment>
<dbReference type="EMBL" id="LNJQ01000001">
    <property type="protein sequence ID" value="KWZ43432.1"/>
    <property type="molecule type" value="Genomic_DNA"/>
</dbReference>
<evidence type="ECO:0008006" key="3">
    <source>
        <dbReference type="Google" id="ProtNLM"/>
    </source>
</evidence>
<dbReference type="Pfam" id="PF11236">
    <property type="entry name" value="DUF3037"/>
    <property type="match status" value="1"/>
</dbReference>
<gene>
    <name evidence="1" type="ORF">WS72_11545</name>
</gene>
<evidence type="ECO:0000313" key="1">
    <source>
        <dbReference type="EMBL" id="KWZ43432.1"/>
    </source>
</evidence>
<proteinExistence type="predicted"/>
<keyword evidence="2" id="KW-1185">Reference proteome</keyword>
<name>A0ABR5TEK3_9BURK</name>
<dbReference type="Proteomes" id="UP000070255">
    <property type="component" value="Unassembled WGS sequence"/>
</dbReference>
<accession>A0ABR5TEK3</accession>
<organism evidence="1 2">
    <name type="scientific">Burkholderia savannae</name>
    <dbReference type="NCBI Taxonomy" id="1637837"/>
    <lineage>
        <taxon>Bacteria</taxon>
        <taxon>Pseudomonadati</taxon>
        <taxon>Pseudomonadota</taxon>
        <taxon>Betaproteobacteria</taxon>
        <taxon>Burkholderiales</taxon>
        <taxon>Burkholderiaceae</taxon>
        <taxon>Burkholderia</taxon>
        <taxon>pseudomallei group</taxon>
    </lineage>
</organism>